<dbReference type="Pfam" id="PF25553">
    <property type="entry name" value="BTB-POZ_ANK-like"/>
    <property type="match status" value="1"/>
</dbReference>
<proteinExistence type="evidence at transcript level"/>
<dbReference type="InterPro" id="IPR058039">
    <property type="entry name" value="At3g05675-like_ankyrin"/>
</dbReference>
<organism evidence="5">
    <name type="scientific">Sedum alfredii</name>
    <dbReference type="NCBI Taxonomy" id="439688"/>
    <lineage>
        <taxon>Eukaryota</taxon>
        <taxon>Viridiplantae</taxon>
        <taxon>Streptophyta</taxon>
        <taxon>Embryophyta</taxon>
        <taxon>Tracheophyta</taxon>
        <taxon>Spermatophyta</taxon>
        <taxon>Magnoliopsida</taxon>
        <taxon>eudicotyledons</taxon>
        <taxon>Gunneridae</taxon>
        <taxon>Pentapetalae</taxon>
        <taxon>Saxifragales</taxon>
        <taxon>Crassulaceae</taxon>
        <taxon>Sedum</taxon>
    </lineage>
</organism>
<protein>
    <submittedName>
        <fullName evidence="5">BTB/POZ domain-containing protein</fullName>
    </submittedName>
</protein>
<dbReference type="UniPathway" id="UPA00143"/>
<dbReference type="InterPro" id="IPR038920">
    <property type="entry name" value="At3g05675-like"/>
</dbReference>
<name>A0A8E4XYT5_9MAGN</name>
<dbReference type="GO" id="GO:0016567">
    <property type="term" value="P:protein ubiquitination"/>
    <property type="evidence" value="ECO:0007669"/>
    <property type="project" value="UniProtKB-UniPathway"/>
</dbReference>
<dbReference type="PANTHER" id="PTHR31060">
    <property type="entry name" value="OSJNBA0011J08.25 PROTEIN-RELATED"/>
    <property type="match status" value="1"/>
</dbReference>
<evidence type="ECO:0000256" key="1">
    <source>
        <dbReference type="ARBA" id="ARBA00002668"/>
    </source>
</evidence>
<evidence type="ECO:0000256" key="3">
    <source>
        <dbReference type="ARBA" id="ARBA00022786"/>
    </source>
</evidence>
<comment type="pathway">
    <text evidence="2">Protein modification; protein ubiquitination.</text>
</comment>
<feature type="domain" description="At3g05675-like ankyrin-like" evidence="4">
    <location>
        <begin position="37"/>
        <end position="236"/>
    </location>
</feature>
<dbReference type="PANTHER" id="PTHR31060:SF7">
    <property type="entry name" value="OS06G0129200 PROTEIN"/>
    <property type="match status" value="1"/>
</dbReference>
<comment type="function">
    <text evidence="1">May act as a substrate-specific adapter of an E3 ubiquitin-protein ligase complex (CUL3-RBX1-BTB) which mediates the ubiquitination and subsequent proteasomal degradation of target proteins.</text>
</comment>
<dbReference type="AlphaFoldDB" id="A0A8E4XYT5"/>
<evidence type="ECO:0000313" key="5">
    <source>
        <dbReference type="EMBL" id="QQP23419.1"/>
    </source>
</evidence>
<dbReference type="EMBL" id="MT594414">
    <property type="protein sequence ID" value="QQP23419.1"/>
    <property type="molecule type" value="mRNA"/>
</dbReference>
<keyword evidence="3" id="KW-0833">Ubl conjugation pathway</keyword>
<reference evidence="5" key="1">
    <citation type="submission" date="2020-05" db="EMBL/GenBank/DDBJ databases">
        <title>A new gene SaeIF1 from the eukaryotic translation factor SUI1 family regulates cadmium hyperaccumulation in the hyperaccumulator Sedum alfredii.</title>
        <authorList>
            <person name="Zhang Z.-C."/>
        </authorList>
    </citation>
    <scope>NUCLEOTIDE SEQUENCE</scope>
</reference>
<sequence>MHSHLLMSSNSLLQEQVDSMLREDTETLLITASDEVVSEIKKGLVKLFSAFENEVSLLRLESIMPPCIAEKKILECLSDLEWMWNVLQKMDLMREFIFLWAQISNNILKVVLDEQTGLDLWELKLKLIEVTSKILEAVGYGNVAIPTPCRVQLLNSWLPYIRKVKPLLDSEADARNDFAYKMDEDLCQNIEGAITSLLLALPSDNQGDILADWMMSTEQLSYPDLSEAFEIWCYRTKSANRRLLEGG</sequence>
<evidence type="ECO:0000259" key="4">
    <source>
        <dbReference type="Pfam" id="PF25553"/>
    </source>
</evidence>
<accession>A0A8E4XYT5</accession>
<evidence type="ECO:0000256" key="2">
    <source>
        <dbReference type="ARBA" id="ARBA00004906"/>
    </source>
</evidence>